<dbReference type="Pfam" id="PF04443">
    <property type="entry name" value="LuxE"/>
    <property type="match status" value="1"/>
</dbReference>
<sequence length="339" mass="38782">MDKVAKILIDKIFQIKEFDHQLALELFRYQYSFENGVYRQWCDTLGIDPEQVKDITDIPFLPISFFKSKEVTTGQFNPELIFESSGTTQTVNSRHLVKEAKLYQRSFLKTFEQFYGNPKDYCIVGLLPNYLEKGHSSLVKMVHDLIELSGHKDSGFYLYNFDQLAELLFTLEKQGQKTLLLGVTFALLDFAEVFTGLKKQHNFCQPLNHTIIMDTGGMKGRKKEMTRQEVHDVLTGALGVLSIHSEYGMTELLSQAYSKGEGRYHCPPYMQVLVRDESDPFNLKTSGKGLINIIDMANIHSCCFIATEDVGWVHSGYFEIWGRLDHSDLRGCSLLIANQ</sequence>
<evidence type="ECO:0000259" key="1">
    <source>
        <dbReference type="Pfam" id="PF04443"/>
    </source>
</evidence>
<feature type="domain" description="Acyl-protein synthetase LuxE" evidence="1">
    <location>
        <begin position="22"/>
        <end position="337"/>
    </location>
</feature>
<dbReference type="AlphaFoldDB" id="A0A1H4B9A7"/>
<gene>
    <name evidence="2" type="ORF">SAMN05192529_11926</name>
</gene>
<evidence type="ECO:0000313" key="2">
    <source>
        <dbReference type="EMBL" id="SEA44656.1"/>
    </source>
</evidence>
<protein>
    <submittedName>
        <fullName evidence="2">Acyl-protein synthetase, LuxE</fullName>
    </submittedName>
</protein>
<keyword evidence="3" id="KW-1185">Reference proteome</keyword>
<dbReference type="Proteomes" id="UP000199041">
    <property type="component" value="Unassembled WGS sequence"/>
</dbReference>
<dbReference type="STRING" id="551991.SAMN05192529_11926"/>
<name>A0A1H4B9A7_9BACT</name>
<dbReference type="GO" id="GO:0008218">
    <property type="term" value="P:bioluminescence"/>
    <property type="evidence" value="ECO:0007669"/>
    <property type="project" value="InterPro"/>
</dbReference>
<dbReference type="GO" id="GO:0047474">
    <property type="term" value="F:long-chain fatty acid--protein ligase activity"/>
    <property type="evidence" value="ECO:0007669"/>
    <property type="project" value="InterPro"/>
</dbReference>
<accession>A0A1H4B9A7</accession>
<organism evidence="2 3">
    <name type="scientific">Arachidicoccus rhizosphaerae</name>
    <dbReference type="NCBI Taxonomy" id="551991"/>
    <lineage>
        <taxon>Bacteria</taxon>
        <taxon>Pseudomonadati</taxon>
        <taxon>Bacteroidota</taxon>
        <taxon>Chitinophagia</taxon>
        <taxon>Chitinophagales</taxon>
        <taxon>Chitinophagaceae</taxon>
        <taxon>Arachidicoccus</taxon>
    </lineage>
</organism>
<reference evidence="2 3" key="1">
    <citation type="submission" date="2016-10" db="EMBL/GenBank/DDBJ databases">
        <authorList>
            <person name="de Groot N.N."/>
        </authorList>
    </citation>
    <scope>NUCLEOTIDE SEQUENCE [LARGE SCALE GENOMIC DNA]</scope>
    <source>
        <strain evidence="2 3">Vu-144</strain>
    </source>
</reference>
<proteinExistence type="predicted"/>
<dbReference type="RefSeq" id="WP_091399886.1">
    <property type="nucleotide sequence ID" value="NZ_FNQY01000019.1"/>
</dbReference>
<evidence type="ECO:0000313" key="3">
    <source>
        <dbReference type="Proteomes" id="UP000199041"/>
    </source>
</evidence>
<dbReference type="OrthoDB" id="182577at2"/>
<dbReference type="InterPro" id="IPR007534">
    <property type="entry name" value="LuxE"/>
</dbReference>
<dbReference type="EMBL" id="FNQY01000019">
    <property type="protein sequence ID" value="SEA44656.1"/>
    <property type="molecule type" value="Genomic_DNA"/>
</dbReference>